<evidence type="ECO:0000313" key="1">
    <source>
        <dbReference type="EMBL" id="RXH96002.1"/>
    </source>
</evidence>
<keyword evidence="2" id="KW-1185">Reference proteome</keyword>
<dbReference type="SUPFAM" id="SSF46934">
    <property type="entry name" value="UBA-like"/>
    <property type="match status" value="1"/>
</dbReference>
<dbReference type="Gene3D" id="1.10.8.10">
    <property type="entry name" value="DNA helicase RuvA subunit, C-terminal domain"/>
    <property type="match status" value="1"/>
</dbReference>
<dbReference type="Pfam" id="PF14555">
    <property type="entry name" value="UBA_4"/>
    <property type="match status" value="1"/>
</dbReference>
<accession>A0A498JQX9</accession>
<evidence type="ECO:0000313" key="2">
    <source>
        <dbReference type="Proteomes" id="UP000290289"/>
    </source>
</evidence>
<name>A0A498JQX9_MALDO</name>
<protein>
    <submittedName>
        <fullName evidence="1">Uncharacterized protein</fullName>
    </submittedName>
</protein>
<dbReference type="AlphaFoldDB" id="A0A498JQX9"/>
<dbReference type="Proteomes" id="UP000290289">
    <property type="component" value="Chromosome 6"/>
</dbReference>
<reference evidence="1 2" key="1">
    <citation type="submission" date="2018-10" db="EMBL/GenBank/DDBJ databases">
        <title>A high-quality apple genome assembly.</title>
        <authorList>
            <person name="Hu J."/>
        </authorList>
    </citation>
    <scope>NUCLEOTIDE SEQUENCE [LARGE SCALE GENOMIC DNA]</scope>
    <source>
        <strain evidence="2">cv. HFTH1</strain>
        <tissue evidence="1">Young leaf</tissue>
    </source>
</reference>
<organism evidence="1 2">
    <name type="scientific">Malus domestica</name>
    <name type="common">Apple</name>
    <name type="synonym">Pyrus malus</name>
    <dbReference type="NCBI Taxonomy" id="3750"/>
    <lineage>
        <taxon>Eukaryota</taxon>
        <taxon>Viridiplantae</taxon>
        <taxon>Streptophyta</taxon>
        <taxon>Embryophyta</taxon>
        <taxon>Tracheophyta</taxon>
        <taxon>Spermatophyta</taxon>
        <taxon>Magnoliopsida</taxon>
        <taxon>eudicotyledons</taxon>
        <taxon>Gunneridae</taxon>
        <taxon>Pentapetalae</taxon>
        <taxon>rosids</taxon>
        <taxon>fabids</taxon>
        <taxon>Rosales</taxon>
        <taxon>Rosaceae</taxon>
        <taxon>Amygdaloideae</taxon>
        <taxon>Maleae</taxon>
        <taxon>Malus</taxon>
    </lineage>
</organism>
<dbReference type="STRING" id="3750.A0A498JQX9"/>
<comment type="caution">
    <text evidence="1">The sequence shown here is derived from an EMBL/GenBank/DDBJ whole genome shotgun (WGS) entry which is preliminary data.</text>
</comment>
<dbReference type="InterPro" id="IPR009060">
    <property type="entry name" value="UBA-like_sf"/>
</dbReference>
<proteinExistence type="predicted"/>
<dbReference type="EMBL" id="RDQH01000332">
    <property type="protein sequence ID" value="RXH96002.1"/>
    <property type="molecule type" value="Genomic_DNA"/>
</dbReference>
<gene>
    <name evidence="1" type="ORF">DVH24_008502</name>
</gene>
<sequence>MEVEAQESNSQNDVVVSFSCEITSTSKQEAIFFVESHNWNLDAAVSTFQDNNAAVLAAAVELGVENHAAGADVADDVETESNVVEQEKHTNLRTQDPPLERSMEASCGAATMVFTDLRSENEQSKLALVSRPNMVSTRLVRKDTGPVVARIRLRRC</sequence>